<dbReference type="AlphaFoldDB" id="A0A0R1PD34"/>
<dbReference type="InterPro" id="IPR004888">
    <property type="entry name" value="Glycoside_hydrolase_63"/>
</dbReference>
<dbReference type="SUPFAM" id="SSF48208">
    <property type="entry name" value="Six-hairpin glycosidases"/>
    <property type="match status" value="1"/>
</dbReference>
<evidence type="ECO:0000259" key="4">
    <source>
        <dbReference type="Pfam" id="PF22422"/>
    </source>
</evidence>
<dbReference type="Pfam" id="PF22422">
    <property type="entry name" value="MGH1-like_GH"/>
    <property type="match status" value="1"/>
</dbReference>
<dbReference type="GO" id="GO:0006487">
    <property type="term" value="P:protein N-linked glycosylation"/>
    <property type="evidence" value="ECO:0007669"/>
    <property type="project" value="TreeGrafter"/>
</dbReference>
<dbReference type="InterPro" id="IPR008928">
    <property type="entry name" value="6-hairpin_glycosidase_sf"/>
</dbReference>
<evidence type="ECO:0000256" key="1">
    <source>
        <dbReference type="ARBA" id="ARBA00010833"/>
    </source>
</evidence>
<dbReference type="OrthoDB" id="9798687at2"/>
<dbReference type="PANTHER" id="PTHR10412:SF11">
    <property type="entry name" value="MANNOSYL-OLIGOSACCHARIDE GLUCOSIDASE"/>
    <property type="match status" value="1"/>
</dbReference>
<comment type="similarity">
    <text evidence="1">Belongs to the glycosyl hydrolase 63 family.</text>
</comment>
<dbReference type="Proteomes" id="UP000051908">
    <property type="component" value="Unassembled WGS sequence"/>
</dbReference>
<dbReference type="GeneID" id="96668253"/>
<dbReference type="EMBL" id="AZES01000090">
    <property type="protein sequence ID" value="KRL30432.1"/>
    <property type="molecule type" value="Genomic_DNA"/>
</dbReference>
<name>A0A0R1PD34_9LACO</name>
<evidence type="ECO:0000313" key="5">
    <source>
        <dbReference type="EMBL" id="KRL30432.1"/>
    </source>
</evidence>
<dbReference type="Gene3D" id="1.50.10.10">
    <property type="match status" value="1"/>
</dbReference>
<dbReference type="GO" id="GO:0009311">
    <property type="term" value="P:oligosaccharide metabolic process"/>
    <property type="evidence" value="ECO:0007669"/>
    <property type="project" value="InterPro"/>
</dbReference>
<proteinExistence type="inferred from homology"/>
<evidence type="ECO:0000313" key="6">
    <source>
        <dbReference type="Proteomes" id="UP000051908"/>
    </source>
</evidence>
<gene>
    <name evidence="5" type="ORF">FD33_GL000191</name>
</gene>
<dbReference type="GO" id="GO:0004573">
    <property type="term" value="F:Glc3Man9GlcNAc2 oligosaccharide glucosidase activity"/>
    <property type="evidence" value="ECO:0007669"/>
    <property type="project" value="InterPro"/>
</dbReference>
<reference evidence="5 6" key="1">
    <citation type="journal article" date="2015" name="Genome Announc.">
        <title>Expanding the biotechnology potential of lactobacilli through comparative genomics of 213 strains and associated genera.</title>
        <authorList>
            <person name="Sun Z."/>
            <person name="Harris H.M."/>
            <person name="McCann A."/>
            <person name="Guo C."/>
            <person name="Argimon S."/>
            <person name="Zhang W."/>
            <person name="Yang X."/>
            <person name="Jeffery I.B."/>
            <person name="Cooney J.C."/>
            <person name="Kagawa T.F."/>
            <person name="Liu W."/>
            <person name="Song Y."/>
            <person name="Salvetti E."/>
            <person name="Wrobel A."/>
            <person name="Rasinkangas P."/>
            <person name="Parkhill J."/>
            <person name="Rea M.C."/>
            <person name="O'Sullivan O."/>
            <person name="Ritari J."/>
            <person name="Douillard F.P."/>
            <person name="Paul Ross R."/>
            <person name="Yang R."/>
            <person name="Briner A.E."/>
            <person name="Felis G.E."/>
            <person name="de Vos W.M."/>
            <person name="Barrangou R."/>
            <person name="Klaenhammer T.R."/>
            <person name="Caufield P.W."/>
            <person name="Cui Y."/>
            <person name="Zhang H."/>
            <person name="O'Toole P.W."/>
        </authorList>
    </citation>
    <scope>NUCLEOTIDE SEQUENCE [LARGE SCALE GENOMIC DNA]</scope>
    <source>
        <strain evidence="5 6">DSM 13238</strain>
    </source>
</reference>
<keyword evidence="6" id="KW-1185">Reference proteome</keyword>
<keyword evidence="2" id="KW-0378">Hydrolase</keyword>
<accession>A0A0R1PD34</accession>
<dbReference type="PATRIC" id="fig|1122151.5.peg.196"/>
<evidence type="ECO:0000256" key="3">
    <source>
        <dbReference type="ARBA" id="ARBA00023295"/>
    </source>
</evidence>
<feature type="domain" description="Mannosylglycerate hydrolase MGH1-like glycoside hydrolase" evidence="4">
    <location>
        <begin position="251"/>
        <end position="556"/>
    </location>
</feature>
<organism evidence="5 6">
    <name type="scientific">Companilactobacillus paralimentarius DSM 13238 = JCM 10415</name>
    <dbReference type="NCBI Taxonomy" id="1122151"/>
    <lineage>
        <taxon>Bacteria</taxon>
        <taxon>Bacillati</taxon>
        <taxon>Bacillota</taxon>
        <taxon>Bacilli</taxon>
        <taxon>Lactobacillales</taxon>
        <taxon>Lactobacillaceae</taxon>
        <taxon>Companilactobacillus</taxon>
    </lineage>
</organism>
<evidence type="ECO:0000256" key="2">
    <source>
        <dbReference type="ARBA" id="ARBA00022801"/>
    </source>
</evidence>
<protein>
    <recommendedName>
        <fullName evidence="4">Mannosylglycerate hydrolase MGH1-like glycoside hydrolase domain-containing protein</fullName>
    </recommendedName>
</protein>
<dbReference type="RefSeq" id="WP_082603708.1">
    <property type="nucleotide sequence ID" value="NZ_AZES01000090.1"/>
</dbReference>
<sequence length="569" mass="65225">MMNINSVPFSYYGSYMSIFKHDDKLWLQSLHGKSKGNMDSIEILVTHNGNPVPFKVVENYTLLELISDFGKVKICFNTAQKIVFYSTDRLGVRFASHPKFNFEYNFQLGKKESPYYIVNSYKNLTKYLVYTTNCPSHLSQSLTVDATGSNKTANNSSFIDIFPQEDNSSAIAVIQDIPTNMQKPDNDKLDFSLIEKIAEQNFHDFARQFQLVQSNYKNIQLDAIYTLWSATVFPEGNLKITSIYASNNKFPGVWSWDHCFMALALAGVDNQLAWNQMKVIFQHQDKFGQLPGSVSDSTIRWNFSKPPIHAYIFAKMAQKMKFTDTQLFEIHYWISKQVNFYLKYKDSNEDGICEYDHGNDSGQDNSTVFTQNTVVDSPDLSAYLIFAMNYLIKLSKQLNLPEQIEYWSKKKAILTVKFKSYFFDKNNLPFAREMFTGKKIESHALLPLISLIACKELNHQQIDAITEDIKQHFITSFGIATEALDSPFYQDDAYWRGPIWGPSSVIMYEALKDAGEIELAQKIADSFCKTVKTYGFAENFDAKTGVGLRDKSFSWTASAFLYFASELHL</sequence>
<dbReference type="InterPro" id="IPR012341">
    <property type="entry name" value="6hp_glycosidase-like_sf"/>
</dbReference>
<comment type="caution">
    <text evidence="5">The sequence shown here is derived from an EMBL/GenBank/DDBJ whole genome shotgun (WGS) entry which is preliminary data.</text>
</comment>
<dbReference type="PANTHER" id="PTHR10412">
    <property type="entry name" value="MANNOSYL-OLIGOSACCHARIDE GLUCOSIDASE"/>
    <property type="match status" value="1"/>
</dbReference>
<keyword evidence="3" id="KW-0326">Glycosidase</keyword>
<dbReference type="InterPro" id="IPR054491">
    <property type="entry name" value="MGH1-like_GH"/>
</dbReference>